<feature type="coiled-coil region" evidence="4">
    <location>
        <begin position="252"/>
        <end position="279"/>
    </location>
</feature>
<name>N6U8K8_9HYPH</name>
<dbReference type="PANTHER" id="PTHR19211">
    <property type="entry name" value="ATP-BINDING TRANSPORT PROTEIN-RELATED"/>
    <property type="match status" value="1"/>
</dbReference>
<evidence type="ECO:0000259" key="5">
    <source>
        <dbReference type="PROSITE" id="PS50893"/>
    </source>
</evidence>
<dbReference type="PROSITE" id="PS50893">
    <property type="entry name" value="ABC_TRANSPORTER_2"/>
    <property type="match status" value="2"/>
</dbReference>
<dbReference type="InterPro" id="IPR003439">
    <property type="entry name" value="ABC_transporter-like_ATP-bd"/>
</dbReference>
<keyword evidence="2" id="KW-0547">Nucleotide-binding</keyword>
<dbReference type="PATRIC" id="fig|363754.4.peg.927"/>
<feature type="domain" description="ABC transporter" evidence="5">
    <location>
        <begin position="27"/>
        <end position="257"/>
    </location>
</feature>
<dbReference type="STRING" id="363754.RHSP_10646"/>
<dbReference type="PANTHER" id="PTHR19211:SF6">
    <property type="entry name" value="BLL7188 PROTEIN"/>
    <property type="match status" value="1"/>
</dbReference>
<dbReference type="SUPFAM" id="SSF52540">
    <property type="entry name" value="P-loop containing nucleoside triphosphate hydrolases"/>
    <property type="match status" value="2"/>
</dbReference>
<keyword evidence="4" id="KW-0175">Coiled coil</keyword>
<proteinExistence type="predicted"/>
<evidence type="ECO:0000256" key="4">
    <source>
        <dbReference type="SAM" id="Coils"/>
    </source>
</evidence>
<keyword evidence="3 6" id="KW-0067">ATP-binding</keyword>
<dbReference type="CDD" id="cd03221">
    <property type="entry name" value="ABCF_EF-3"/>
    <property type="match status" value="2"/>
</dbReference>
<dbReference type="InterPro" id="IPR027417">
    <property type="entry name" value="P-loop_NTPase"/>
</dbReference>
<feature type="domain" description="ABC transporter" evidence="5">
    <location>
        <begin position="359"/>
        <end position="547"/>
    </location>
</feature>
<evidence type="ECO:0000313" key="6">
    <source>
        <dbReference type="EMBL" id="ENN88914.1"/>
    </source>
</evidence>
<keyword evidence="7" id="KW-1185">Reference proteome</keyword>
<accession>N6U8K8</accession>
<dbReference type="Gene3D" id="3.40.50.300">
    <property type="entry name" value="P-loop containing nucleotide triphosphate hydrolases"/>
    <property type="match status" value="2"/>
</dbReference>
<dbReference type="GO" id="GO:0016887">
    <property type="term" value="F:ATP hydrolysis activity"/>
    <property type="evidence" value="ECO:0007669"/>
    <property type="project" value="InterPro"/>
</dbReference>
<evidence type="ECO:0000313" key="7">
    <source>
        <dbReference type="Proteomes" id="UP000012429"/>
    </source>
</evidence>
<dbReference type="Proteomes" id="UP000012429">
    <property type="component" value="Unassembled WGS sequence"/>
</dbReference>
<gene>
    <name evidence="6" type="ORF">RHSP_10646</name>
</gene>
<dbReference type="GO" id="GO:0005524">
    <property type="term" value="F:ATP binding"/>
    <property type="evidence" value="ECO:0007669"/>
    <property type="project" value="UniProtKB-KW"/>
</dbReference>
<evidence type="ECO:0000256" key="2">
    <source>
        <dbReference type="ARBA" id="ARBA00022741"/>
    </source>
</evidence>
<dbReference type="SMART" id="SM00382">
    <property type="entry name" value="AAA"/>
    <property type="match status" value="2"/>
</dbReference>
<dbReference type="InterPro" id="IPR050611">
    <property type="entry name" value="ABCF"/>
</dbReference>
<protein>
    <submittedName>
        <fullName evidence="6">Putative ATP-binding protein</fullName>
    </submittedName>
</protein>
<dbReference type="EMBL" id="AQHN01000011">
    <property type="protein sequence ID" value="ENN88914.1"/>
    <property type="molecule type" value="Genomic_DNA"/>
</dbReference>
<dbReference type="InterPro" id="IPR003593">
    <property type="entry name" value="AAA+_ATPase"/>
</dbReference>
<evidence type="ECO:0000256" key="1">
    <source>
        <dbReference type="ARBA" id="ARBA00022737"/>
    </source>
</evidence>
<comment type="caution">
    <text evidence="6">The sequence shown here is derived from an EMBL/GenBank/DDBJ whole genome shotgun (WGS) entry which is preliminary data.</text>
</comment>
<dbReference type="AlphaFoldDB" id="N6U8K8"/>
<keyword evidence="1" id="KW-0677">Repeat</keyword>
<dbReference type="Pfam" id="PF00005">
    <property type="entry name" value="ABC_tran"/>
    <property type="match status" value="2"/>
</dbReference>
<dbReference type="FunFam" id="3.40.50.300:FF:001320">
    <property type="entry name" value="Heme ABC transporter ATP-binding protein"/>
    <property type="match status" value="1"/>
</dbReference>
<sequence>MQQWISPRPQCRSALPSRKSVFMPISIVLSNLSWSTPDGRPLLSHLDLSFGAERTGLVGRNGVGKTTLIKLVSGELQPQSGSVSFNGRLGILRQSVQVQTDETVADLFGASDALAILKRAEAGEATNEELASADWTLEQRIALALDRVGLDVSPETRLVTLSGGQRTRCGLAALIVDDPDFLILDEPTNNLDRDGRKAVIDLLSGWRAGAIAISHDRELLDTMDAIVELTSLGASRYGGNWSRYQERKALELSAAEHDFAEAEKRVAEVERNAQAAVERQARRDKIGRKLAAKGGIPRIVLGGMKEQSEMTGGENKLLAERRRGQALQDAAAARERIEILQPLTVKVPASGLPANRIVLKMEGVSAGYDRERPIFHDFDFVMTGPERVAITGPNGSGKTTLLALISGALEPWKGTVRVVSSALLDQRVSFLDPSLSIRDNFRRINSDADENACRAALARFMFRADAALQIASSLSGGQLLRAGLACVLGGSLPPSLLILDEPTNHLDIDSIAAVEAGLRAYDGALLVVSHDEVFLDNIGTERRLELAARAVSSSDR</sequence>
<evidence type="ECO:0000256" key="3">
    <source>
        <dbReference type="ARBA" id="ARBA00022840"/>
    </source>
</evidence>
<organism evidence="6 7">
    <name type="scientific">Rhizobium freirei PRF 81</name>
    <dbReference type="NCBI Taxonomy" id="363754"/>
    <lineage>
        <taxon>Bacteria</taxon>
        <taxon>Pseudomonadati</taxon>
        <taxon>Pseudomonadota</taxon>
        <taxon>Alphaproteobacteria</taxon>
        <taxon>Hyphomicrobiales</taxon>
        <taxon>Rhizobiaceae</taxon>
        <taxon>Rhizobium/Agrobacterium group</taxon>
        <taxon>Rhizobium</taxon>
    </lineage>
</organism>
<reference evidence="6 7" key="1">
    <citation type="journal article" date="2012" name="BMC Genomics">
        <title>Genomic basis of broad host range and environmental adaptability of Rhizobium tropici CIAT 899 and Rhizobium sp. PRF 81 which are used in inoculants for common bean (Phaseolus vulgaris L.).</title>
        <authorList>
            <person name="Ormeno-Orrillo E."/>
            <person name="Menna P."/>
            <person name="Almeida L.G."/>
            <person name="Ollero F.J."/>
            <person name="Nicolas M.F."/>
            <person name="Pains Rodrigues E."/>
            <person name="Shigueyoshi Nakatani A."/>
            <person name="Silva Batista J.S."/>
            <person name="Oliveira Chueire L.M."/>
            <person name="Souza R.C."/>
            <person name="Ribeiro Vasconcelos A.T."/>
            <person name="Megias M."/>
            <person name="Hungria M."/>
            <person name="Martinez-Romero E."/>
        </authorList>
    </citation>
    <scope>NUCLEOTIDE SEQUENCE [LARGE SCALE GENOMIC DNA]</scope>
    <source>
        <strain evidence="6 7">PRF 81</strain>
    </source>
</reference>